<accession>F8P0G8</accession>
<dbReference type="RefSeq" id="XP_007319285.1">
    <property type="nucleotide sequence ID" value="XM_007319223.1"/>
</dbReference>
<dbReference type="OrthoDB" id="348201at2759"/>
<organism>
    <name type="scientific">Serpula lacrymans var. lacrymans (strain S7.9)</name>
    <name type="common">Dry rot fungus</name>
    <dbReference type="NCBI Taxonomy" id="578457"/>
    <lineage>
        <taxon>Eukaryota</taxon>
        <taxon>Fungi</taxon>
        <taxon>Dikarya</taxon>
        <taxon>Basidiomycota</taxon>
        <taxon>Agaricomycotina</taxon>
        <taxon>Agaricomycetes</taxon>
        <taxon>Agaricomycetidae</taxon>
        <taxon>Boletales</taxon>
        <taxon>Coniophorineae</taxon>
        <taxon>Serpulaceae</taxon>
        <taxon>Serpula</taxon>
    </lineage>
</organism>
<dbReference type="GeneID" id="18811510"/>
<name>F8P0G8_SERL9</name>
<dbReference type="EMBL" id="GL945435">
    <property type="protein sequence ID" value="EGO23523.1"/>
    <property type="molecule type" value="Genomic_DNA"/>
</dbReference>
<reference evidence="1" key="1">
    <citation type="submission" date="2011-04" db="EMBL/GenBank/DDBJ databases">
        <title>Evolution of plant cell wall degrading machinery underlies the functional diversity of forest fungi.</title>
        <authorList>
            <consortium name="US DOE Joint Genome Institute (JGI-PGF)"/>
            <person name="Eastwood D.C."/>
            <person name="Floudas D."/>
            <person name="Binder M."/>
            <person name="Majcherczyk A."/>
            <person name="Schneider P."/>
            <person name="Aerts A."/>
            <person name="Asiegbu F.O."/>
            <person name="Baker S.E."/>
            <person name="Barry K."/>
            <person name="Bendiksby M."/>
            <person name="Blumentritt M."/>
            <person name="Coutinho P.M."/>
            <person name="Cullen D."/>
            <person name="Cullen D."/>
            <person name="Gathman A."/>
            <person name="Goodell B."/>
            <person name="Henrissat B."/>
            <person name="Ihrmark K."/>
            <person name="Kauserud H."/>
            <person name="Kohler A."/>
            <person name="LaButti K."/>
            <person name="Lapidus A."/>
            <person name="Lavin J.L."/>
            <person name="Lee Y.-H."/>
            <person name="Lindquist E."/>
            <person name="Lilly W."/>
            <person name="Lucas S."/>
            <person name="Morin E."/>
            <person name="Murat C."/>
            <person name="Oguiza J.A."/>
            <person name="Park J."/>
            <person name="Pisabarro A.G."/>
            <person name="Riley R."/>
            <person name="Rosling A."/>
            <person name="Salamov A."/>
            <person name="Schmidt O."/>
            <person name="Schmutz J."/>
            <person name="Skrede I."/>
            <person name="Stenlid J."/>
            <person name="Wiebenga A."/>
            <person name="Xie X."/>
            <person name="Kues U."/>
            <person name="Hibbett D.S."/>
            <person name="Hoffmeister D."/>
            <person name="Hogberg N."/>
            <person name="Martin F."/>
            <person name="Grigoriev I.V."/>
            <person name="Watkinson S.C."/>
        </authorList>
    </citation>
    <scope>NUCLEOTIDE SEQUENCE</scope>
    <source>
        <strain evidence="1">S7.9</strain>
    </source>
</reference>
<sequence>MTEEEIETERKDIVERFGTGVGDLLKTVEEAMERRLQGQLQGFSPFESLSLRLPYLNLSIQLRWAPRKHPLYDIKEPHAILLSHLTSSIRPPSRSRRLSLLPILSLSSIPRSRYVKWTLSRLVPGKEDTDLATIRFEGENVLCI</sequence>
<dbReference type="Proteomes" id="UP000008064">
    <property type="component" value="Unassembled WGS sequence"/>
</dbReference>
<proteinExistence type="predicted"/>
<protein>
    <submittedName>
        <fullName evidence="1">Uncharacterized protein</fullName>
    </submittedName>
</protein>
<dbReference type="AlphaFoldDB" id="F8P0G8"/>
<dbReference type="HOGENOM" id="CLU_1797641_0_0_1"/>
<gene>
    <name evidence="1" type="ORF">SERLADRAFT_391588</name>
</gene>
<dbReference type="KEGG" id="sla:SERLADRAFT_391588"/>
<evidence type="ECO:0000313" key="1">
    <source>
        <dbReference type="EMBL" id="EGO23523.1"/>
    </source>
</evidence>